<dbReference type="EMBL" id="CP029347">
    <property type="protein sequence ID" value="AWL11383.1"/>
    <property type="molecule type" value="Genomic_DNA"/>
</dbReference>
<sequence length="174" mass="19648">MTKSTTGLDPLTRLSMQLSNPNLARAGLLKLVCEAIASSVPKSNRTSLWKFSDDQSFITCIALLTPDGFQQPEGLRLTQKDYPEYFEAIIKSDSVMASDARSHPDTRCFNKGYFDEEHIYSLMDYMFNNDFSPFGIICCESAGKQVDWSQEDLQSLERAARIVSIFSNIRHLAE</sequence>
<gene>
    <name evidence="1" type="ORF">HMF8227_00888</name>
</gene>
<dbReference type="KEGG" id="salh:HMF8227_00888"/>
<dbReference type="RefSeq" id="WP_109339036.1">
    <property type="nucleotide sequence ID" value="NZ_CP029347.1"/>
</dbReference>
<proteinExistence type="predicted"/>
<accession>A0A2S2E182</accession>
<dbReference type="AlphaFoldDB" id="A0A2S2E182"/>
<dbReference type="Proteomes" id="UP000245728">
    <property type="component" value="Chromosome"/>
</dbReference>
<protein>
    <recommendedName>
        <fullName evidence="3">GAF domain-containing protein</fullName>
    </recommendedName>
</protein>
<dbReference type="OrthoDB" id="194044at2"/>
<organism evidence="1 2">
    <name type="scientific">Saliniradius amylolyticus</name>
    <dbReference type="NCBI Taxonomy" id="2183582"/>
    <lineage>
        <taxon>Bacteria</taxon>
        <taxon>Pseudomonadati</taxon>
        <taxon>Pseudomonadota</taxon>
        <taxon>Gammaproteobacteria</taxon>
        <taxon>Alteromonadales</taxon>
        <taxon>Alteromonadaceae</taxon>
        <taxon>Saliniradius</taxon>
    </lineage>
</organism>
<name>A0A2S2E182_9ALTE</name>
<reference evidence="1 2" key="1">
    <citation type="submission" date="2018-05" db="EMBL/GenBank/DDBJ databases">
        <title>Salinimonas sp. HMF8227 Genome sequencing and assembly.</title>
        <authorList>
            <person name="Kang H."/>
            <person name="Kang J."/>
            <person name="Cha I."/>
            <person name="Kim H."/>
            <person name="Joh K."/>
        </authorList>
    </citation>
    <scope>NUCLEOTIDE SEQUENCE [LARGE SCALE GENOMIC DNA]</scope>
    <source>
        <strain evidence="1 2">HMF8227</strain>
    </source>
</reference>
<evidence type="ECO:0008006" key="3">
    <source>
        <dbReference type="Google" id="ProtNLM"/>
    </source>
</evidence>
<evidence type="ECO:0000313" key="2">
    <source>
        <dbReference type="Proteomes" id="UP000245728"/>
    </source>
</evidence>
<keyword evidence="2" id="KW-1185">Reference proteome</keyword>
<dbReference type="SUPFAM" id="SSF55781">
    <property type="entry name" value="GAF domain-like"/>
    <property type="match status" value="1"/>
</dbReference>
<evidence type="ECO:0000313" key="1">
    <source>
        <dbReference type="EMBL" id="AWL11383.1"/>
    </source>
</evidence>